<name>A0A366H174_9BURK</name>
<dbReference type="GO" id="GO:0016757">
    <property type="term" value="F:glycosyltransferase activity"/>
    <property type="evidence" value="ECO:0007669"/>
    <property type="project" value="UniProtKB-UniRule"/>
</dbReference>
<feature type="active site" evidence="6">
    <location>
        <position position="169"/>
    </location>
</feature>
<dbReference type="EMBL" id="QNRQ01000018">
    <property type="protein sequence ID" value="RBP35252.1"/>
    <property type="molecule type" value="Genomic_DNA"/>
</dbReference>
<dbReference type="InterPro" id="IPR029494">
    <property type="entry name" value="DarT"/>
</dbReference>
<dbReference type="Pfam" id="PF14487">
    <property type="entry name" value="DarT"/>
    <property type="match status" value="1"/>
</dbReference>
<evidence type="ECO:0000256" key="3">
    <source>
        <dbReference type="ARBA" id="ARBA00022679"/>
    </source>
</evidence>
<feature type="active site" description="Proton acceptor" evidence="6">
    <location>
        <position position="56"/>
    </location>
</feature>
<accession>A0A366H174</accession>
<keyword evidence="4 6" id="KW-0548">Nucleotidyltransferase</keyword>
<keyword evidence="3 6" id="KW-0808">Transferase</keyword>
<dbReference type="OrthoDB" id="9813972at2"/>
<sequence length="216" mass="24894">MANHYPNLNSDRALIWRIVHLENLAWILQHGLHCMNSTVRDPHFVTIGNSELIGRRSTRVVPIAPGGCLSDYVPFYFTPFSPMMYNIYTGRGGVPKRLNQDICILVSSVHRIREVGLEFVFTDRHAYTAMAQYYNQIDDLFHIDWPLLQARNFARNADDPEQIERYQAETLVHQSVPVHGLLGVVCYTEAIKVQLDTQIRAQGLQLAVHVMPQWYF</sequence>
<evidence type="ECO:0000256" key="1">
    <source>
        <dbReference type="ARBA" id="ARBA00022649"/>
    </source>
</evidence>
<comment type="catalytic activity">
    <reaction evidence="6">
        <text>a thymidine in DNA + NAD(+) = an N-(ADP-alpha-D-ribosyl)-thymidine in DNA + nicotinamide + H(+)</text>
        <dbReference type="Rhea" id="RHEA:71651"/>
        <dbReference type="Rhea" id="RHEA-COMP:13556"/>
        <dbReference type="Rhea" id="RHEA-COMP:18051"/>
        <dbReference type="ChEBI" id="CHEBI:15378"/>
        <dbReference type="ChEBI" id="CHEBI:17154"/>
        <dbReference type="ChEBI" id="CHEBI:57540"/>
        <dbReference type="ChEBI" id="CHEBI:137386"/>
        <dbReference type="ChEBI" id="CHEBI:191199"/>
    </reaction>
</comment>
<evidence type="ECO:0000256" key="4">
    <source>
        <dbReference type="ARBA" id="ARBA00022695"/>
    </source>
</evidence>
<feature type="binding site" evidence="6">
    <location>
        <begin position="17"/>
        <end position="19"/>
    </location>
    <ligand>
        <name>NAD(+)</name>
        <dbReference type="ChEBI" id="CHEBI:57540"/>
    </ligand>
</feature>
<protein>
    <submittedName>
        <fullName evidence="8">Uncharacterized protein DUF4433</fullName>
    </submittedName>
</protein>
<evidence type="ECO:0000313" key="8">
    <source>
        <dbReference type="EMBL" id="RBP35252.1"/>
    </source>
</evidence>
<evidence type="ECO:0000259" key="7">
    <source>
        <dbReference type="PROSITE" id="PS52018"/>
    </source>
</evidence>
<dbReference type="AlphaFoldDB" id="A0A366H174"/>
<organism evidence="8 9">
    <name type="scientific">Eoetvoesiella caeni</name>
    <dbReference type="NCBI Taxonomy" id="645616"/>
    <lineage>
        <taxon>Bacteria</taxon>
        <taxon>Pseudomonadati</taxon>
        <taxon>Pseudomonadota</taxon>
        <taxon>Betaproteobacteria</taxon>
        <taxon>Burkholderiales</taxon>
        <taxon>Alcaligenaceae</taxon>
        <taxon>Eoetvoesiella</taxon>
    </lineage>
</organism>
<comment type="caution">
    <text evidence="8">The sequence shown here is derived from an EMBL/GenBank/DDBJ whole genome shotgun (WGS) entry which is preliminary data.</text>
</comment>
<feature type="domain" description="DarT" evidence="7">
    <location>
        <begin position="13"/>
        <end position="216"/>
    </location>
</feature>
<evidence type="ECO:0000256" key="2">
    <source>
        <dbReference type="ARBA" id="ARBA00022676"/>
    </source>
</evidence>
<evidence type="ECO:0000256" key="6">
    <source>
        <dbReference type="PROSITE-ProRule" id="PRU01362"/>
    </source>
</evidence>
<gene>
    <name evidence="8" type="ORF">DFR37_11826</name>
</gene>
<feature type="binding site" evidence="6">
    <location>
        <position position="56"/>
    </location>
    <ligand>
        <name>NAD(+)</name>
        <dbReference type="ChEBI" id="CHEBI:57540"/>
    </ligand>
</feature>
<keyword evidence="2 6" id="KW-0328">Glycosyltransferase</keyword>
<proteinExistence type="inferred from homology"/>
<evidence type="ECO:0000256" key="5">
    <source>
        <dbReference type="ARBA" id="ARBA00023125"/>
    </source>
</evidence>
<dbReference type="GO" id="GO:0016779">
    <property type="term" value="F:nucleotidyltransferase activity"/>
    <property type="evidence" value="ECO:0007669"/>
    <property type="project" value="UniProtKB-UniRule"/>
</dbReference>
<keyword evidence="1 6" id="KW-1277">Toxin-antitoxin system</keyword>
<keyword evidence="9" id="KW-1185">Reference proteome</keyword>
<comment type="caution">
    <text evidence="6">Lacks conserved residue(s) required for the propagation of feature annotation.</text>
</comment>
<reference evidence="8 9" key="1">
    <citation type="submission" date="2018-06" db="EMBL/GenBank/DDBJ databases">
        <title>Genomic Encyclopedia of Type Strains, Phase IV (KMG-IV): sequencing the most valuable type-strain genomes for metagenomic binning, comparative biology and taxonomic classification.</title>
        <authorList>
            <person name="Goeker M."/>
        </authorList>
    </citation>
    <scope>NUCLEOTIDE SEQUENCE [LARGE SCALE GENOMIC DNA]</scope>
    <source>
        <strain evidence="8 9">DSM 25520</strain>
    </source>
</reference>
<comment type="similarity">
    <text evidence="6">Belongs to the DarT ADP-ribosyltransferase family.</text>
</comment>
<dbReference type="Proteomes" id="UP000253628">
    <property type="component" value="Unassembled WGS sequence"/>
</dbReference>
<keyword evidence="5 6" id="KW-0238">DNA-binding</keyword>
<evidence type="ECO:0000313" key="9">
    <source>
        <dbReference type="Proteomes" id="UP000253628"/>
    </source>
</evidence>
<dbReference type="RefSeq" id="WP_113935086.1">
    <property type="nucleotide sequence ID" value="NZ_JACCEU010000014.1"/>
</dbReference>
<dbReference type="PROSITE" id="PS52018">
    <property type="entry name" value="DART"/>
    <property type="match status" value="1"/>
</dbReference>
<dbReference type="GO" id="GO:0003677">
    <property type="term" value="F:DNA binding"/>
    <property type="evidence" value="ECO:0007669"/>
    <property type="project" value="UniProtKB-UniRule"/>
</dbReference>